<protein>
    <submittedName>
        <fullName evidence="1">Uncharacterized protein</fullName>
    </submittedName>
</protein>
<name>A0A151P1C0_ALLMI</name>
<dbReference type="AlphaFoldDB" id="A0A151P1C0"/>
<comment type="caution">
    <text evidence="1">The sequence shown here is derived from an EMBL/GenBank/DDBJ whole genome shotgun (WGS) entry which is preliminary data.</text>
</comment>
<dbReference type="EMBL" id="AKHW03001328">
    <property type="protein sequence ID" value="KYO42882.1"/>
    <property type="molecule type" value="Genomic_DNA"/>
</dbReference>
<gene>
    <name evidence="1" type="ORF">Y1Q_0016654</name>
</gene>
<sequence length="70" mass="7997">MEEAVEQRRTTVQLCSGWLGETFSVVSSMSTPRGSLPSLHHLQQGWHEWFDEFRVHGADPLEERANNTLS</sequence>
<organism evidence="1 2">
    <name type="scientific">Alligator mississippiensis</name>
    <name type="common">American alligator</name>
    <dbReference type="NCBI Taxonomy" id="8496"/>
    <lineage>
        <taxon>Eukaryota</taxon>
        <taxon>Metazoa</taxon>
        <taxon>Chordata</taxon>
        <taxon>Craniata</taxon>
        <taxon>Vertebrata</taxon>
        <taxon>Euteleostomi</taxon>
        <taxon>Archelosauria</taxon>
        <taxon>Archosauria</taxon>
        <taxon>Crocodylia</taxon>
        <taxon>Alligatoridae</taxon>
        <taxon>Alligatorinae</taxon>
        <taxon>Alligator</taxon>
    </lineage>
</organism>
<reference evidence="1 2" key="1">
    <citation type="journal article" date="2012" name="Genome Biol.">
        <title>Sequencing three crocodilian genomes to illuminate the evolution of archosaurs and amniotes.</title>
        <authorList>
            <person name="St John J.A."/>
            <person name="Braun E.L."/>
            <person name="Isberg S.R."/>
            <person name="Miles L.G."/>
            <person name="Chong A.Y."/>
            <person name="Gongora J."/>
            <person name="Dalzell P."/>
            <person name="Moran C."/>
            <person name="Bed'hom B."/>
            <person name="Abzhanov A."/>
            <person name="Burgess S.C."/>
            <person name="Cooksey A.M."/>
            <person name="Castoe T.A."/>
            <person name="Crawford N.G."/>
            <person name="Densmore L.D."/>
            <person name="Drew J.C."/>
            <person name="Edwards S.V."/>
            <person name="Faircloth B.C."/>
            <person name="Fujita M.K."/>
            <person name="Greenwold M.J."/>
            <person name="Hoffmann F.G."/>
            <person name="Howard J.M."/>
            <person name="Iguchi T."/>
            <person name="Janes D.E."/>
            <person name="Khan S.Y."/>
            <person name="Kohno S."/>
            <person name="de Koning A.J."/>
            <person name="Lance S.L."/>
            <person name="McCarthy F.M."/>
            <person name="McCormack J.E."/>
            <person name="Merchant M.E."/>
            <person name="Peterson D.G."/>
            <person name="Pollock D.D."/>
            <person name="Pourmand N."/>
            <person name="Raney B.J."/>
            <person name="Roessler K.A."/>
            <person name="Sanford J.R."/>
            <person name="Sawyer R.H."/>
            <person name="Schmidt C.J."/>
            <person name="Triplett E.W."/>
            <person name="Tuberville T.D."/>
            <person name="Venegas-Anaya M."/>
            <person name="Howard J.T."/>
            <person name="Jarvis E.D."/>
            <person name="Guillette L.J.Jr."/>
            <person name="Glenn T.C."/>
            <person name="Green R.E."/>
            <person name="Ray D.A."/>
        </authorList>
    </citation>
    <scope>NUCLEOTIDE SEQUENCE [LARGE SCALE GENOMIC DNA]</scope>
    <source>
        <strain evidence="1">KSC_2009_1</strain>
    </source>
</reference>
<accession>A0A151P1C0</accession>
<keyword evidence="2" id="KW-1185">Reference proteome</keyword>
<proteinExistence type="predicted"/>
<evidence type="ECO:0000313" key="2">
    <source>
        <dbReference type="Proteomes" id="UP000050525"/>
    </source>
</evidence>
<dbReference type="Proteomes" id="UP000050525">
    <property type="component" value="Unassembled WGS sequence"/>
</dbReference>
<evidence type="ECO:0000313" key="1">
    <source>
        <dbReference type="EMBL" id="KYO42882.1"/>
    </source>
</evidence>